<protein>
    <submittedName>
        <fullName evidence="5">PAS domain S-box</fullName>
    </submittedName>
</protein>
<dbReference type="NCBIfam" id="TIGR00229">
    <property type="entry name" value="sensory_box"/>
    <property type="match status" value="3"/>
</dbReference>
<evidence type="ECO:0000256" key="1">
    <source>
        <dbReference type="ARBA" id="ARBA00022801"/>
    </source>
</evidence>
<dbReference type="PROSITE" id="PS50112">
    <property type="entry name" value="PAS"/>
    <property type="match status" value="3"/>
</dbReference>
<dbReference type="CDD" id="cd00130">
    <property type="entry name" value="PAS"/>
    <property type="match status" value="3"/>
</dbReference>
<evidence type="ECO:0000259" key="4">
    <source>
        <dbReference type="PROSITE" id="PS50113"/>
    </source>
</evidence>
<dbReference type="InterPro" id="IPR052016">
    <property type="entry name" value="Bact_Sigma-Reg"/>
</dbReference>
<feature type="coiled-coil region" evidence="2">
    <location>
        <begin position="395"/>
        <end position="422"/>
    </location>
</feature>
<dbReference type="InterPro" id="IPR000700">
    <property type="entry name" value="PAS-assoc_C"/>
</dbReference>
<dbReference type="Pfam" id="PF13426">
    <property type="entry name" value="PAS_9"/>
    <property type="match status" value="2"/>
</dbReference>
<dbReference type="SUPFAM" id="SSF55785">
    <property type="entry name" value="PYP-like sensor domain (PAS domain)"/>
    <property type="match status" value="3"/>
</dbReference>
<dbReference type="eggNOG" id="COG5000">
    <property type="taxonomic scope" value="Bacteria"/>
</dbReference>
<dbReference type="InterPro" id="IPR013767">
    <property type="entry name" value="PAS_fold"/>
</dbReference>
<dbReference type="Gene3D" id="3.60.40.10">
    <property type="entry name" value="PPM-type phosphatase domain"/>
    <property type="match status" value="1"/>
</dbReference>
<dbReference type="InterPro" id="IPR001932">
    <property type="entry name" value="PPM-type_phosphatase-like_dom"/>
</dbReference>
<dbReference type="Proteomes" id="UP000005090">
    <property type="component" value="Chromosome"/>
</dbReference>
<dbReference type="GO" id="GO:0016791">
    <property type="term" value="F:phosphatase activity"/>
    <property type="evidence" value="ECO:0007669"/>
    <property type="project" value="TreeGrafter"/>
</dbReference>
<keyword evidence="1" id="KW-0378">Hydrolase</keyword>
<dbReference type="PANTHER" id="PTHR43156">
    <property type="entry name" value="STAGE II SPORULATION PROTEIN E-RELATED"/>
    <property type="match status" value="1"/>
</dbReference>
<dbReference type="SUPFAM" id="SSF81606">
    <property type="entry name" value="PP2C-like"/>
    <property type="match status" value="1"/>
</dbReference>
<accession>H8GJE1</accession>
<keyword evidence="2" id="KW-0175">Coiled coil</keyword>
<dbReference type="PROSITE" id="PS50113">
    <property type="entry name" value="PAC"/>
    <property type="match status" value="2"/>
</dbReference>
<feature type="domain" description="PAS" evidence="3">
    <location>
        <begin position="276"/>
        <end position="347"/>
    </location>
</feature>
<dbReference type="SMART" id="SM00091">
    <property type="entry name" value="PAS"/>
    <property type="match status" value="3"/>
</dbReference>
<dbReference type="EMBL" id="CM001475">
    <property type="protein sequence ID" value="EIC29131.1"/>
    <property type="molecule type" value="Genomic_DNA"/>
</dbReference>
<dbReference type="Gene3D" id="3.30.450.20">
    <property type="entry name" value="PAS domain"/>
    <property type="match status" value="3"/>
</dbReference>
<name>H8GJE1_METAL</name>
<dbReference type="PANTHER" id="PTHR43156:SF2">
    <property type="entry name" value="STAGE II SPORULATION PROTEIN E"/>
    <property type="match status" value="1"/>
</dbReference>
<dbReference type="AlphaFoldDB" id="H8GJE1"/>
<evidence type="ECO:0000259" key="3">
    <source>
        <dbReference type="PROSITE" id="PS50112"/>
    </source>
</evidence>
<feature type="domain" description="PAS" evidence="3">
    <location>
        <begin position="153"/>
        <end position="211"/>
    </location>
</feature>
<feature type="domain" description="PAC" evidence="4">
    <location>
        <begin position="219"/>
        <end position="275"/>
    </location>
</feature>
<reference evidence="5 6" key="1">
    <citation type="journal article" date="2013" name="Genome Announc.">
        <title>Genome Sequence of the Obligate Gammaproteobacterial Methanotroph Methylomicrobium album Strain BG8.</title>
        <authorList>
            <person name="Kits K.D."/>
            <person name="Kalyuzhnaya M.G."/>
            <person name="Klotz M.G."/>
            <person name="Jetten M.S."/>
            <person name="Op den Camp H.J."/>
            <person name="Vuilleumier S."/>
            <person name="Bringel F."/>
            <person name="Dispirito A.A."/>
            <person name="Murrell J.C."/>
            <person name="Bruce D."/>
            <person name="Cheng J.F."/>
            <person name="Copeland A."/>
            <person name="Goodwin L."/>
            <person name="Hauser L."/>
            <person name="Lajus A."/>
            <person name="Land M.L."/>
            <person name="Lapidus A."/>
            <person name="Lucas S."/>
            <person name="Medigue C."/>
            <person name="Pitluck S."/>
            <person name="Woyke T."/>
            <person name="Zeytun A."/>
            <person name="Stein L.Y."/>
        </authorList>
    </citation>
    <scope>NUCLEOTIDE SEQUENCE [LARGE SCALE GENOMIC DNA]</scope>
    <source>
        <strain evidence="5 6">BG8</strain>
    </source>
</reference>
<dbReference type="InterPro" id="IPR035965">
    <property type="entry name" value="PAS-like_dom_sf"/>
</dbReference>
<dbReference type="STRING" id="686340.Metal_1333"/>
<dbReference type="Pfam" id="PF07228">
    <property type="entry name" value="SpoIIE"/>
    <property type="match status" value="1"/>
</dbReference>
<dbReference type="HOGENOM" id="CLU_366735_0_0_6"/>
<dbReference type="InterPro" id="IPR000014">
    <property type="entry name" value="PAS"/>
</dbReference>
<dbReference type="InterPro" id="IPR036457">
    <property type="entry name" value="PPM-type-like_dom_sf"/>
</dbReference>
<feature type="domain" description="PAC" evidence="4">
    <location>
        <begin position="354"/>
        <end position="404"/>
    </location>
</feature>
<organism evidence="5 6">
    <name type="scientific">Methylomicrobium album BG8</name>
    <dbReference type="NCBI Taxonomy" id="686340"/>
    <lineage>
        <taxon>Bacteria</taxon>
        <taxon>Pseudomonadati</taxon>
        <taxon>Pseudomonadota</taxon>
        <taxon>Gammaproteobacteria</taxon>
        <taxon>Methylococcales</taxon>
        <taxon>Methylococcaceae</taxon>
        <taxon>Methylomicrobium</taxon>
    </lineage>
</organism>
<dbReference type="eggNOG" id="COG2208">
    <property type="taxonomic scope" value="Bacteria"/>
</dbReference>
<evidence type="ECO:0000313" key="5">
    <source>
        <dbReference type="EMBL" id="EIC29131.1"/>
    </source>
</evidence>
<evidence type="ECO:0000313" key="6">
    <source>
        <dbReference type="Proteomes" id="UP000005090"/>
    </source>
</evidence>
<feature type="domain" description="PAS" evidence="3">
    <location>
        <begin position="29"/>
        <end position="76"/>
    </location>
</feature>
<dbReference type="SMART" id="SM00331">
    <property type="entry name" value="PP2C_SIG"/>
    <property type="match status" value="1"/>
</dbReference>
<evidence type="ECO:0000256" key="2">
    <source>
        <dbReference type="SAM" id="Coils"/>
    </source>
</evidence>
<sequence>MHQPNELPKAKIVIAEWECSDDACVWPPRIKHINVAASELLGFDEKEVADKSFHLLCPENENQPWQQVFSRLLESGDDQYVIAGVATRSGRLIKSQLSLSRLITKDPDLINVLILIREFGNKLLLDATGEEESRLSSAASGACMDVESALIESEKRFRQMAEMTGEWLWEQDPDGFYIYSSTAVYQILGYRPDQVIGKHYTEFLTAQDKAEQLFYATSQDPFYSLINHYQHRDGHEVITESTGLPIVDAGGKLLKWRGVDRDITARKQFQDALIESEKRIRMIIESSLNAIVIMDAHGLIRDWNQKAEQMFGWSREEALGQRLEELIIPERFRRAHRQGVENFLRSGEGPVLNRLIEQTALRRSGAEFPIELSISPLREGNTFIFSGFIHDISARKAAEQQIRQAQVKLAVARNEIEIARKIQTTLSPSSPIRNDQFEVVGRCLPADRVGGDYYDYFSHGGRHLELVIADVSGHAIGPALFMVETRSAIRANAGGVESPAAKLSVLNNFLFEDLDKSDFFLTLFYLQYDIDNRLIRYANAGHPPPLLCRQRHQTCFPLDAEGLIVGVTEQVAFEEKCLPLEPGDIILFYTDGLIEAENDGGDFFGIQRVENLLLEHCRDDPEALIDAFLARLQQFCRTDSFKDDITLMVFKCR</sequence>
<proteinExistence type="predicted"/>
<dbReference type="GO" id="GO:0006355">
    <property type="term" value="P:regulation of DNA-templated transcription"/>
    <property type="evidence" value="ECO:0007669"/>
    <property type="project" value="InterPro"/>
</dbReference>
<dbReference type="SMART" id="SM00086">
    <property type="entry name" value="PAC"/>
    <property type="match status" value="2"/>
</dbReference>
<dbReference type="InterPro" id="IPR001610">
    <property type="entry name" value="PAC"/>
</dbReference>
<gene>
    <name evidence="5" type="ORF">Metal_1333</name>
</gene>
<dbReference type="eggNOG" id="COG2202">
    <property type="taxonomic scope" value="Bacteria"/>
</dbReference>
<keyword evidence="6" id="KW-1185">Reference proteome</keyword>
<dbReference type="RefSeq" id="WP_005370772.1">
    <property type="nucleotide sequence ID" value="NZ_CM001475.1"/>
</dbReference>
<dbReference type="Pfam" id="PF00989">
    <property type="entry name" value="PAS"/>
    <property type="match status" value="1"/>
</dbReference>